<dbReference type="PROSITE" id="PS51257">
    <property type="entry name" value="PROKAR_LIPOPROTEIN"/>
    <property type="match status" value="1"/>
</dbReference>
<organism evidence="2 3">
    <name type="scientific">Chloebia gouldiae</name>
    <name type="common">Gouldian finch</name>
    <name type="synonym">Erythrura gouldiae</name>
    <dbReference type="NCBI Taxonomy" id="44316"/>
    <lineage>
        <taxon>Eukaryota</taxon>
        <taxon>Metazoa</taxon>
        <taxon>Chordata</taxon>
        <taxon>Craniata</taxon>
        <taxon>Vertebrata</taxon>
        <taxon>Euteleostomi</taxon>
        <taxon>Archelosauria</taxon>
        <taxon>Archosauria</taxon>
        <taxon>Dinosauria</taxon>
        <taxon>Saurischia</taxon>
        <taxon>Theropoda</taxon>
        <taxon>Coelurosauria</taxon>
        <taxon>Aves</taxon>
        <taxon>Neognathae</taxon>
        <taxon>Neoaves</taxon>
        <taxon>Telluraves</taxon>
        <taxon>Australaves</taxon>
        <taxon>Passeriformes</taxon>
        <taxon>Passeroidea</taxon>
        <taxon>Passeridae</taxon>
        <taxon>Chloebia</taxon>
    </lineage>
</organism>
<evidence type="ECO:0000256" key="1">
    <source>
        <dbReference type="SAM" id="Phobius"/>
    </source>
</evidence>
<reference evidence="2 3" key="1">
    <citation type="journal article" date="2018" name="Proc. R. Soc. B">
        <title>A non-coding region near Follistatin controls head colour polymorphism in the Gouldian finch.</title>
        <authorList>
            <person name="Toomey M.B."/>
            <person name="Marques C.I."/>
            <person name="Andrade P."/>
            <person name="Araujo P.M."/>
            <person name="Sabatino S."/>
            <person name="Gazda M.A."/>
            <person name="Afonso S."/>
            <person name="Lopes R.J."/>
            <person name="Corbo J.C."/>
            <person name="Carneiro M."/>
        </authorList>
    </citation>
    <scope>NUCLEOTIDE SEQUENCE [LARGE SCALE GENOMIC DNA]</scope>
    <source>
        <strain evidence="2">Red01</strain>
        <tissue evidence="2">Muscle</tissue>
    </source>
</reference>
<dbReference type="EMBL" id="QUSF01000008">
    <property type="protein sequence ID" value="RLW07131.1"/>
    <property type="molecule type" value="Genomic_DNA"/>
</dbReference>
<protein>
    <submittedName>
        <fullName evidence="2">Uncharacterized protein</fullName>
    </submittedName>
</protein>
<keyword evidence="1" id="KW-0812">Transmembrane</keyword>
<feature type="transmembrane region" description="Helical" evidence="1">
    <location>
        <begin position="65"/>
        <end position="86"/>
    </location>
</feature>
<sequence length="111" mass="11952">MQREQRQRSSSCWRAPSAAGLHNAATSCLGQKGYKRTLVPRFTTVGHMSWVANPKEMLSAAKESSYVIASGVWAWCASLGISSLLLGSPGMADTIGFSSLLDIKDFGEEIV</sequence>
<name>A0A3L8SRS9_CHLGU</name>
<keyword evidence="1" id="KW-0472">Membrane</keyword>
<dbReference type="AlphaFoldDB" id="A0A3L8SRS9"/>
<evidence type="ECO:0000313" key="3">
    <source>
        <dbReference type="Proteomes" id="UP000276834"/>
    </source>
</evidence>
<dbReference type="Proteomes" id="UP000276834">
    <property type="component" value="Unassembled WGS sequence"/>
</dbReference>
<accession>A0A3L8SRS9</accession>
<keyword evidence="3" id="KW-1185">Reference proteome</keyword>
<comment type="caution">
    <text evidence="2">The sequence shown here is derived from an EMBL/GenBank/DDBJ whole genome shotgun (WGS) entry which is preliminary data.</text>
</comment>
<evidence type="ECO:0000313" key="2">
    <source>
        <dbReference type="EMBL" id="RLW07131.1"/>
    </source>
</evidence>
<keyword evidence="1" id="KW-1133">Transmembrane helix</keyword>
<proteinExistence type="predicted"/>
<gene>
    <name evidence="2" type="ORF">DV515_00004072</name>
</gene>